<dbReference type="RefSeq" id="WP_183343204.1">
    <property type="nucleotide sequence ID" value="NZ_JACHNU010000004.1"/>
</dbReference>
<dbReference type="InterPro" id="IPR036388">
    <property type="entry name" value="WH-like_DNA-bd_sf"/>
</dbReference>
<dbReference type="SUPFAM" id="SSF88659">
    <property type="entry name" value="Sigma3 and sigma4 domains of RNA polymerase sigma factors"/>
    <property type="match status" value="1"/>
</dbReference>
<dbReference type="InterPro" id="IPR013325">
    <property type="entry name" value="RNA_pol_sigma_r2"/>
</dbReference>
<feature type="domain" description="RNA polymerase sigma factor 70 region 4 type 2" evidence="6">
    <location>
        <begin position="125"/>
        <end position="174"/>
    </location>
</feature>
<keyword evidence="3" id="KW-0731">Sigma factor</keyword>
<gene>
    <name evidence="7" type="ORF">BDZ31_003071</name>
</gene>
<evidence type="ECO:0000256" key="1">
    <source>
        <dbReference type="ARBA" id="ARBA00010641"/>
    </source>
</evidence>
<keyword evidence="4" id="KW-0804">Transcription</keyword>
<dbReference type="GO" id="GO:0003677">
    <property type="term" value="F:DNA binding"/>
    <property type="evidence" value="ECO:0007669"/>
    <property type="project" value="InterPro"/>
</dbReference>
<dbReference type="PANTHER" id="PTHR43133:SF57">
    <property type="entry name" value="RNA POLYMERASE SIGMA-70 FACTOR"/>
    <property type="match status" value="1"/>
</dbReference>
<keyword evidence="8" id="KW-1185">Reference proteome</keyword>
<dbReference type="PANTHER" id="PTHR43133">
    <property type="entry name" value="RNA POLYMERASE ECF-TYPE SIGMA FACTO"/>
    <property type="match status" value="1"/>
</dbReference>
<dbReference type="InterPro" id="IPR039425">
    <property type="entry name" value="RNA_pol_sigma-70-like"/>
</dbReference>
<accession>A0A840IF86</accession>
<dbReference type="InterPro" id="IPR013249">
    <property type="entry name" value="RNA_pol_sigma70_r4_t2"/>
</dbReference>
<evidence type="ECO:0000313" key="7">
    <source>
        <dbReference type="EMBL" id="MBB4663476.1"/>
    </source>
</evidence>
<evidence type="ECO:0000256" key="2">
    <source>
        <dbReference type="ARBA" id="ARBA00023015"/>
    </source>
</evidence>
<comment type="similarity">
    <text evidence="1">Belongs to the sigma-70 factor family. ECF subfamily.</text>
</comment>
<name>A0A840IF86_9ACTN</name>
<dbReference type="Pfam" id="PF04542">
    <property type="entry name" value="Sigma70_r2"/>
    <property type="match status" value="1"/>
</dbReference>
<protein>
    <submittedName>
        <fullName evidence="7">RNA polymerase sigma-70 factor (ECF subfamily)</fullName>
    </submittedName>
</protein>
<sequence>MGNDEREGWLATSASFTAFYRARSEPLLVWFARRVCDAEVALDLAAETFARAYDGRATFRGGDDDAAGAWLYGIARNLLRDWYRRGRCERSALARLGVDVPALADAELARIEELAGLEPLRGAVAAGLRTLSRDQREALRMRIVEELPYDEVARRLGVSEQTTRMRVSRGLRALAGAIDPAATAEEVS</sequence>
<reference evidence="7 8" key="1">
    <citation type="submission" date="2020-08" db="EMBL/GenBank/DDBJ databases">
        <title>Genomic Encyclopedia of Archaeal and Bacterial Type Strains, Phase II (KMG-II): from individual species to whole genera.</title>
        <authorList>
            <person name="Goeker M."/>
        </authorList>
    </citation>
    <scope>NUCLEOTIDE SEQUENCE [LARGE SCALE GENOMIC DNA]</scope>
    <source>
        <strain evidence="7 8">DSM 23288</strain>
    </source>
</reference>
<dbReference type="GO" id="GO:0006352">
    <property type="term" value="P:DNA-templated transcription initiation"/>
    <property type="evidence" value="ECO:0007669"/>
    <property type="project" value="InterPro"/>
</dbReference>
<dbReference type="NCBIfam" id="TIGR02937">
    <property type="entry name" value="sigma70-ECF"/>
    <property type="match status" value="1"/>
</dbReference>
<evidence type="ECO:0000259" key="5">
    <source>
        <dbReference type="Pfam" id="PF04542"/>
    </source>
</evidence>
<dbReference type="Proteomes" id="UP000585272">
    <property type="component" value="Unassembled WGS sequence"/>
</dbReference>
<dbReference type="EMBL" id="JACHNU010000004">
    <property type="protein sequence ID" value="MBB4663476.1"/>
    <property type="molecule type" value="Genomic_DNA"/>
</dbReference>
<feature type="domain" description="RNA polymerase sigma-70 region 2" evidence="5">
    <location>
        <begin position="24"/>
        <end position="86"/>
    </location>
</feature>
<proteinExistence type="inferred from homology"/>
<evidence type="ECO:0000256" key="3">
    <source>
        <dbReference type="ARBA" id="ARBA00023082"/>
    </source>
</evidence>
<organism evidence="7 8">
    <name type="scientific">Conexibacter arvalis</name>
    <dbReference type="NCBI Taxonomy" id="912552"/>
    <lineage>
        <taxon>Bacteria</taxon>
        <taxon>Bacillati</taxon>
        <taxon>Actinomycetota</taxon>
        <taxon>Thermoleophilia</taxon>
        <taxon>Solirubrobacterales</taxon>
        <taxon>Conexibacteraceae</taxon>
        <taxon>Conexibacter</taxon>
    </lineage>
</organism>
<evidence type="ECO:0000259" key="6">
    <source>
        <dbReference type="Pfam" id="PF08281"/>
    </source>
</evidence>
<dbReference type="SUPFAM" id="SSF88946">
    <property type="entry name" value="Sigma2 domain of RNA polymerase sigma factors"/>
    <property type="match status" value="1"/>
</dbReference>
<evidence type="ECO:0000313" key="8">
    <source>
        <dbReference type="Proteomes" id="UP000585272"/>
    </source>
</evidence>
<dbReference type="InterPro" id="IPR014284">
    <property type="entry name" value="RNA_pol_sigma-70_dom"/>
</dbReference>
<dbReference type="AlphaFoldDB" id="A0A840IF86"/>
<dbReference type="GO" id="GO:0016987">
    <property type="term" value="F:sigma factor activity"/>
    <property type="evidence" value="ECO:0007669"/>
    <property type="project" value="UniProtKB-KW"/>
</dbReference>
<evidence type="ECO:0000256" key="4">
    <source>
        <dbReference type="ARBA" id="ARBA00023163"/>
    </source>
</evidence>
<dbReference type="InterPro" id="IPR007627">
    <property type="entry name" value="RNA_pol_sigma70_r2"/>
</dbReference>
<dbReference type="Pfam" id="PF08281">
    <property type="entry name" value="Sigma70_r4_2"/>
    <property type="match status" value="1"/>
</dbReference>
<dbReference type="InterPro" id="IPR013324">
    <property type="entry name" value="RNA_pol_sigma_r3/r4-like"/>
</dbReference>
<dbReference type="Gene3D" id="1.10.10.10">
    <property type="entry name" value="Winged helix-like DNA-binding domain superfamily/Winged helix DNA-binding domain"/>
    <property type="match status" value="1"/>
</dbReference>
<keyword evidence="2" id="KW-0805">Transcription regulation</keyword>
<dbReference type="CDD" id="cd06171">
    <property type="entry name" value="Sigma70_r4"/>
    <property type="match status" value="1"/>
</dbReference>
<dbReference type="Gene3D" id="1.10.1740.10">
    <property type="match status" value="1"/>
</dbReference>
<comment type="caution">
    <text evidence="7">The sequence shown here is derived from an EMBL/GenBank/DDBJ whole genome shotgun (WGS) entry which is preliminary data.</text>
</comment>